<dbReference type="EMBL" id="CAJVQB010011606">
    <property type="protein sequence ID" value="CAG8749041.1"/>
    <property type="molecule type" value="Genomic_DNA"/>
</dbReference>
<sequence>RSNVSFIKKIGNFYKGCFHHDRIERCSKNEKEAINCFEIAAIGDHEEARKTKKTTQKTQNKIKYILILSFLI</sequence>
<protein>
    <submittedName>
        <fullName evidence="1">44556_t:CDS:1</fullName>
    </submittedName>
</protein>
<dbReference type="Proteomes" id="UP000789901">
    <property type="component" value="Unassembled WGS sequence"/>
</dbReference>
<comment type="caution">
    <text evidence="1">The sequence shown here is derived from an EMBL/GenBank/DDBJ whole genome shotgun (WGS) entry which is preliminary data.</text>
</comment>
<name>A0ABN7VA30_GIGMA</name>
<evidence type="ECO:0000313" key="1">
    <source>
        <dbReference type="EMBL" id="CAG8749041.1"/>
    </source>
</evidence>
<organism evidence="1 2">
    <name type="scientific">Gigaspora margarita</name>
    <dbReference type="NCBI Taxonomy" id="4874"/>
    <lineage>
        <taxon>Eukaryota</taxon>
        <taxon>Fungi</taxon>
        <taxon>Fungi incertae sedis</taxon>
        <taxon>Mucoromycota</taxon>
        <taxon>Glomeromycotina</taxon>
        <taxon>Glomeromycetes</taxon>
        <taxon>Diversisporales</taxon>
        <taxon>Gigasporaceae</taxon>
        <taxon>Gigaspora</taxon>
    </lineage>
</organism>
<accession>A0ABN7VA30</accession>
<reference evidence="1 2" key="1">
    <citation type="submission" date="2021-06" db="EMBL/GenBank/DDBJ databases">
        <authorList>
            <person name="Kallberg Y."/>
            <person name="Tangrot J."/>
            <person name="Rosling A."/>
        </authorList>
    </citation>
    <scope>NUCLEOTIDE SEQUENCE [LARGE SCALE GENOMIC DNA]</scope>
    <source>
        <strain evidence="1 2">120-4 pot B 10/14</strain>
    </source>
</reference>
<proteinExistence type="predicted"/>
<feature type="non-terminal residue" evidence="1">
    <location>
        <position position="1"/>
    </location>
</feature>
<keyword evidence="2" id="KW-1185">Reference proteome</keyword>
<gene>
    <name evidence="1" type="ORF">GMARGA_LOCUS16181</name>
</gene>
<evidence type="ECO:0000313" key="2">
    <source>
        <dbReference type="Proteomes" id="UP000789901"/>
    </source>
</evidence>